<sequence length="68" mass="7495">MFPETVSDRTATDAAALLTELAISHGSKDNISVVVVELRRLKGISLVSDEPKKEPARRSEDKAQQIEF</sequence>
<accession>A0AAV5BUY7</accession>
<evidence type="ECO:0000256" key="2">
    <source>
        <dbReference type="SAM" id="MobiDB-lite"/>
    </source>
</evidence>
<protein>
    <recommendedName>
        <fullName evidence="1">protein-serine/threonine phosphatase</fullName>
        <ecNumber evidence="1">3.1.3.16</ecNumber>
    </recommendedName>
</protein>
<organism evidence="3 4">
    <name type="scientific">Eleusine coracana subsp. coracana</name>
    <dbReference type="NCBI Taxonomy" id="191504"/>
    <lineage>
        <taxon>Eukaryota</taxon>
        <taxon>Viridiplantae</taxon>
        <taxon>Streptophyta</taxon>
        <taxon>Embryophyta</taxon>
        <taxon>Tracheophyta</taxon>
        <taxon>Spermatophyta</taxon>
        <taxon>Magnoliopsida</taxon>
        <taxon>Liliopsida</taxon>
        <taxon>Poales</taxon>
        <taxon>Poaceae</taxon>
        <taxon>PACMAD clade</taxon>
        <taxon>Chloridoideae</taxon>
        <taxon>Cynodonteae</taxon>
        <taxon>Eleusininae</taxon>
        <taxon>Eleusine</taxon>
    </lineage>
</organism>
<evidence type="ECO:0000313" key="4">
    <source>
        <dbReference type="Proteomes" id="UP001054889"/>
    </source>
</evidence>
<dbReference type="SUPFAM" id="SSF81606">
    <property type="entry name" value="PP2C-like"/>
    <property type="match status" value="1"/>
</dbReference>
<dbReference type="EC" id="3.1.3.16" evidence="1"/>
<name>A0AAV5BUY7_ELECO</name>
<proteinExistence type="predicted"/>
<evidence type="ECO:0000313" key="3">
    <source>
        <dbReference type="EMBL" id="GJM89801.1"/>
    </source>
</evidence>
<dbReference type="Gene3D" id="3.60.40.10">
    <property type="entry name" value="PPM-type phosphatase domain"/>
    <property type="match status" value="1"/>
</dbReference>
<gene>
    <name evidence="3" type="primary">ga06022</name>
    <name evidence="3" type="ORF">PR202_ga06022</name>
</gene>
<reference evidence="3" key="1">
    <citation type="journal article" date="2018" name="DNA Res.">
        <title>Multiple hybrid de novo genome assembly of finger millet, an orphan allotetraploid crop.</title>
        <authorList>
            <person name="Hatakeyama M."/>
            <person name="Aluri S."/>
            <person name="Balachadran M.T."/>
            <person name="Sivarajan S.R."/>
            <person name="Patrignani A."/>
            <person name="Gruter S."/>
            <person name="Poveda L."/>
            <person name="Shimizu-Inatsugi R."/>
            <person name="Baeten J."/>
            <person name="Francoijs K.J."/>
            <person name="Nataraja K.N."/>
            <person name="Reddy Y.A.N."/>
            <person name="Phadnis S."/>
            <person name="Ravikumar R.L."/>
            <person name="Schlapbach R."/>
            <person name="Sreeman S.M."/>
            <person name="Shimizu K.K."/>
        </authorList>
    </citation>
    <scope>NUCLEOTIDE SEQUENCE</scope>
</reference>
<dbReference type="GO" id="GO:0004722">
    <property type="term" value="F:protein serine/threonine phosphatase activity"/>
    <property type="evidence" value="ECO:0007669"/>
    <property type="project" value="UniProtKB-EC"/>
</dbReference>
<reference evidence="3" key="2">
    <citation type="submission" date="2021-12" db="EMBL/GenBank/DDBJ databases">
        <title>Resequencing data analysis of finger millet.</title>
        <authorList>
            <person name="Hatakeyama M."/>
            <person name="Aluri S."/>
            <person name="Balachadran M.T."/>
            <person name="Sivarajan S.R."/>
            <person name="Poveda L."/>
            <person name="Shimizu-Inatsugi R."/>
            <person name="Schlapbach R."/>
            <person name="Sreeman S.M."/>
            <person name="Shimizu K.K."/>
        </authorList>
    </citation>
    <scope>NUCLEOTIDE SEQUENCE</scope>
</reference>
<dbReference type="InterPro" id="IPR036457">
    <property type="entry name" value="PPM-type-like_dom_sf"/>
</dbReference>
<dbReference type="Proteomes" id="UP001054889">
    <property type="component" value="Unassembled WGS sequence"/>
</dbReference>
<comment type="caution">
    <text evidence="3">The sequence shown here is derived from an EMBL/GenBank/DDBJ whole genome shotgun (WGS) entry which is preliminary data.</text>
</comment>
<dbReference type="AlphaFoldDB" id="A0AAV5BUY7"/>
<dbReference type="EMBL" id="BQKI01000002">
    <property type="protein sequence ID" value="GJM89801.1"/>
    <property type="molecule type" value="Genomic_DNA"/>
</dbReference>
<evidence type="ECO:0000256" key="1">
    <source>
        <dbReference type="ARBA" id="ARBA00013081"/>
    </source>
</evidence>
<keyword evidence="4" id="KW-1185">Reference proteome</keyword>
<feature type="region of interest" description="Disordered" evidence="2">
    <location>
        <begin position="49"/>
        <end position="68"/>
    </location>
</feature>